<name>A0AA90SJS4_9ACTN</name>
<evidence type="ECO:0000256" key="1">
    <source>
        <dbReference type="ARBA" id="ARBA00022857"/>
    </source>
</evidence>
<evidence type="ECO:0000313" key="4">
    <source>
        <dbReference type="Proteomes" id="UP001178281"/>
    </source>
</evidence>
<sequence length="243" mass="24714">MAKFVVIGGTGLIGSQVVSVLRGDGHEVIVGAPSTGINAVTGEGLAGALDGADVVIDVANSPSFEDDAVLEFFTASTGNLLAAEKAAGVRHHVALSVVGTDRLAESGYFRGKIKQEELIRDGGVPYSIVRATQFFEFVPGIAAASTVDGVIRLPGAGIAPIASVDVAAAVASAATAAPLGRFAEVAGPDTFALDELVRRALAANGDEREVVRDPQATYFGAHLDEDTLLPGPDAAIAGTRFFG</sequence>
<dbReference type="Gene3D" id="3.40.50.720">
    <property type="entry name" value="NAD(P)-binding Rossmann-like Domain"/>
    <property type="match status" value="1"/>
</dbReference>
<dbReference type="Proteomes" id="UP001178281">
    <property type="component" value="Unassembled WGS sequence"/>
</dbReference>
<reference evidence="3" key="1">
    <citation type="submission" date="2023-08" db="EMBL/GenBank/DDBJ databases">
        <title>The draft genome of Tsukamurella strandjordii strain 050030.</title>
        <authorList>
            <person name="Zhao F."/>
            <person name="Feng Y."/>
            <person name="Zong Z."/>
        </authorList>
    </citation>
    <scope>NUCLEOTIDE SEQUENCE</scope>
    <source>
        <strain evidence="3">050030</strain>
    </source>
</reference>
<dbReference type="InterPro" id="IPR036291">
    <property type="entry name" value="NAD(P)-bd_dom_sf"/>
</dbReference>
<dbReference type="PANTHER" id="PTHR42748">
    <property type="entry name" value="NITROGEN METABOLITE REPRESSION PROTEIN NMRA FAMILY MEMBER"/>
    <property type="match status" value="1"/>
</dbReference>
<evidence type="ECO:0000259" key="2">
    <source>
        <dbReference type="Pfam" id="PF13460"/>
    </source>
</evidence>
<keyword evidence="1" id="KW-0521">NADP</keyword>
<dbReference type="InterPro" id="IPR016040">
    <property type="entry name" value="NAD(P)-bd_dom"/>
</dbReference>
<keyword evidence="4" id="KW-1185">Reference proteome</keyword>
<dbReference type="PANTHER" id="PTHR42748:SF3">
    <property type="entry name" value="BLL4366 PROTEIN"/>
    <property type="match status" value="1"/>
</dbReference>
<evidence type="ECO:0000313" key="3">
    <source>
        <dbReference type="EMBL" id="MDP0396442.1"/>
    </source>
</evidence>
<dbReference type="RefSeq" id="WP_305109991.1">
    <property type="nucleotide sequence ID" value="NZ_JAUTIX010000001.1"/>
</dbReference>
<dbReference type="EMBL" id="JAUTIX010000001">
    <property type="protein sequence ID" value="MDP0396442.1"/>
    <property type="molecule type" value="Genomic_DNA"/>
</dbReference>
<accession>A0AA90SJS4</accession>
<organism evidence="3 4">
    <name type="scientific">Tsukamurella strandjordii</name>
    <dbReference type="NCBI Taxonomy" id="147577"/>
    <lineage>
        <taxon>Bacteria</taxon>
        <taxon>Bacillati</taxon>
        <taxon>Actinomycetota</taxon>
        <taxon>Actinomycetes</taxon>
        <taxon>Mycobacteriales</taxon>
        <taxon>Tsukamurellaceae</taxon>
        <taxon>Tsukamurella</taxon>
    </lineage>
</organism>
<gene>
    <name evidence="3" type="ORF">Q7X28_00750</name>
</gene>
<dbReference type="AlphaFoldDB" id="A0AA90SJS4"/>
<proteinExistence type="predicted"/>
<dbReference type="Pfam" id="PF13460">
    <property type="entry name" value="NAD_binding_10"/>
    <property type="match status" value="1"/>
</dbReference>
<feature type="domain" description="NAD(P)-binding" evidence="2">
    <location>
        <begin position="8"/>
        <end position="174"/>
    </location>
</feature>
<comment type="caution">
    <text evidence="3">The sequence shown here is derived from an EMBL/GenBank/DDBJ whole genome shotgun (WGS) entry which is preliminary data.</text>
</comment>
<dbReference type="SUPFAM" id="SSF51735">
    <property type="entry name" value="NAD(P)-binding Rossmann-fold domains"/>
    <property type="match status" value="1"/>
</dbReference>
<protein>
    <submittedName>
        <fullName evidence="3">SDR family oxidoreductase</fullName>
    </submittedName>
</protein>
<dbReference type="InterPro" id="IPR051164">
    <property type="entry name" value="NmrA-like_oxidored"/>
</dbReference>